<dbReference type="AlphaFoldDB" id="A0A1M5GXK8"/>
<organism evidence="1 2">
    <name type="scientific">Streptoalloteichus hindustanus</name>
    <dbReference type="NCBI Taxonomy" id="2017"/>
    <lineage>
        <taxon>Bacteria</taxon>
        <taxon>Bacillati</taxon>
        <taxon>Actinomycetota</taxon>
        <taxon>Actinomycetes</taxon>
        <taxon>Pseudonocardiales</taxon>
        <taxon>Pseudonocardiaceae</taxon>
        <taxon>Streptoalloteichus</taxon>
    </lineage>
</organism>
<sequence>MSPATPAPASPPAAAAPPLTLLVGRRDLLVVAGLPGAGKSTLLGRLRAGARDSVHVLDSDQVRDALRSAFPDALPYAWYRPLVHLLHRLRIGAYALFGSGPLVVHEPATRVTTRAGLVVLGVLSRRPRRLLWLDANPWEALAGQRVRGRVIPGRSFERHVRRAVRLRRALRDGRTPLGWSAVTVLTRGQAADGLRLAVTSP</sequence>
<dbReference type="STRING" id="2017.SAMN05444320_106309"/>
<protein>
    <submittedName>
        <fullName evidence="1">Predicted kinase</fullName>
    </submittedName>
</protein>
<name>A0A1M5GXK8_STRHI</name>
<dbReference type="GO" id="GO:0016301">
    <property type="term" value="F:kinase activity"/>
    <property type="evidence" value="ECO:0007669"/>
    <property type="project" value="UniProtKB-KW"/>
</dbReference>
<gene>
    <name evidence="1" type="ORF">SAMN05444320_106309</name>
</gene>
<keyword evidence="2" id="KW-1185">Reference proteome</keyword>
<dbReference type="SUPFAM" id="SSF52540">
    <property type="entry name" value="P-loop containing nucleoside triphosphate hydrolases"/>
    <property type="match status" value="1"/>
</dbReference>
<dbReference type="OrthoDB" id="3523587at2"/>
<dbReference type="Pfam" id="PF13671">
    <property type="entry name" value="AAA_33"/>
    <property type="match status" value="1"/>
</dbReference>
<proteinExistence type="predicted"/>
<keyword evidence="1" id="KW-0808">Transferase</keyword>
<dbReference type="InterPro" id="IPR027417">
    <property type="entry name" value="P-loop_NTPase"/>
</dbReference>
<evidence type="ECO:0000313" key="2">
    <source>
        <dbReference type="Proteomes" id="UP000184501"/>
    </source>
</evidence>
<reference evidence="1 2" key="1">
    <citation type="submission" date="2016-11" db="EMBL/GenBank/DDBJ databases">
        <authorList>
            <person name="Jaros S."/>
            <person name="Januszkiewicz K."/>
            <person name="Wedrychowicz H."/>
        </authorList>
    </citation>
    <scope>NUCLEOTIDE SEQUENCE [LARGE SCALE GENOMIC DNA]</scope>
    <source>
        <strain evidence="1 2">DSM 44523</strain>
    </source>
</reference>
<accession>A0A1M5GXK8</accession>
<dbReference type="Gene3D" id="3.40.50.300">
    <property type="entry name" value="P-loop containing nucleotide triphosphate hydrolases"/>
    <property type="match status" value="1"/>
</dbReference>
<dbReference type="EMBL" id="FQVN01000006">
    <property type="protein sequence ID" value="SHG08461.1"/>
    <property type="molecule type" value="Genomic_DNA"/>
</dbReference>
<dbReference type="Proteomes" id="UP000184501">
    <property type="component" value="Unassembled WGS sequence"/>
</dbReference>
<keyword evidence="1" id="KW-0418">Kinase</keyword>
<evidence type="ECO:0000313" key="1">
    <source>
        <dbReference type="EMBL" id="SHG08461.1"/>
    </source>
</evidence>
<dbReference type="RefSeq" id="WP_073485538.1">
    <property type="nucleotide sequence ID" value="NZ_FQVN01000006.1"/>
</dbReference>